<dbReference type="GO" id="GO:0016787">
    <property type="term" value="F:hydrolase activity"/>
    <property type="evidence" value="ECO:0007669"/>
    <property type="project" value="UniProtKB-KW"/>
</dbReference>
<reference evidence="3" key="1">
    <citation type="submission" date="2021-03" db="EMBL/GenBank/DDBJ databases">
        <authorList>
            <person name="Peeters C."/>
        </authorList>
    </citation>
    <scope>NUCLEOTIDE SEQUENCE</scope>
    <source>
        <strain evidence="3">LMG 31506</strain>
    </source>
</reference>
<dbReference type="CDD" id="cd00431">
    <property type="entry name" value="cysteine_hydrolases"/>
    <property type="match status" value="1"/>
</dbReference>
<dbReference type="InterPro" id="IPR036380">
    <property type="entry name" value="Isochorismatase-like_sf"/>
</dbReference>
<dbReference type="Proteomes" id="UP000672934">
    <property type="component" value="Unassembled WGS sequence"/>
</dbReference>
<dbReference type="InterPro" id="IPR050272">
    <property type="entry name" value="Isochorismatase-like_hydrls"/>
</dbReference>
<gene>
    <name evidence="3" type="primary">rutB_2</name>
    <name evidence="3" type="ORF">LMG31506_05581</name>
</gene>
<protein>
    <submittedName>
        <fullName evidence="3">Peroxyureidoacrylate/ureidoacrylate amidohydrolase RutB</fullName>
        <ecNumber evidence="3">3.5.1.110</ecNumber>
    </submittedName>
</protein>
<dbReference type="RefSeq" id="WP_211950420.1">
    <property type="nucleotide sequence ID" value="NZ_CAJPUY010000027.1"/>
</dbReference>
<dbReference type="PANTHER" id="PTHR43540:SF6">
    <property type="entry name" value="ISOCHORISMATASE-LIKE DOMAIN-CONTAINING PROTEIN"/>
    <property type="match status" value="1"/>
</dbReference>
<dbReference type="SUPFAM" id="SSF52499">
    <property type="entry name" value="Isochorismatase-like hydrolases"/>
    <property type="match status" value="1"/>
</dbReference>
<evidence type="ECO:0000313" key="3">
    <source>
        <dbReference type="EMBL" id="CAG2156056.1"/>
    </source>
</evidence>
<keyword evidence="4" id="KW-1185">Reference proteome</keyword>
<dbReference type="PANTHER" id="PTHR43540">
    <property type="entry name" value="PEROXYUREIDOACRYLATE/UREIDOACRYLATE AMIDOHYDROLASE-RELATED"/>
    <property type="match status" value="1"/>
</dbReference>
<evidence type="ECO:0000259" key="2">
    <source>
        <dbReference type="Pfam" id="PF00857"/>
    </source>
</evidence>
<keyword evidence="1 3" id="KW-0378">Hydrolase</keyword>
<dbReference type="EC" id="3.5.1.110" evidence="3"/>
<organism evidence="3 4">
    <name type="scientific">Cupriavidus yeoncheonensis</name>
    <dbReference type="NCBI Taxonomy" id="1462994"/>
    <lineage>
        <taxon>Bacteria</taxon>
        <taxon>Pseudomonadati</taxon>
        <taxon>Pseudomonadota</taxon>
        <taxon>Betaproteobacteria</taxon>
        <taxon>Burkholderiales</taxon>
        <taxon>Burkholderiaceae</taxon>
        <taxon>Cupriavidus</taxon>
    </lineage>
</organism>
<proteinExistence type="predicted"/>
<dbReference type="Pfam" id="PF00857">
    <property type="entry name" value="Isochorismatase"/>
    <property type="match status" value="1"/>
</dbReference>
<feature type="domain" description="Isochorismatase-like" evidence="2">
    <location>
        <begin position="32"/>
        <end position="217"/>
    </location>
</feature>
<comment type="caution">
    <text evidence="3">The sequence shown here is derived from an EMBL/GenBank/DDBJ whole genome shotgun (WGS) entry which is preliminary data.</text>
</comment>
<dbReference type="EMBL" id="CAJPUY010000027">
    <property type="protein sequence ID" value="CAG2156056.1"/>
    <property type="molecule type" value="Genomic_DNA"/>
</dbReference>
<evidence type="ECO:0000256" key="1">
    <source>
        <dbReference type="ARBA" id="ARBA00022801"/>
    </source>
</evidence>
<dbReference type="Gene3D" id="3.40.50.850">
    <property type="entry name" value="Isochorismatase-like"/>
    <property type="match status" value="1"/>
</dbReference>
<dbReference type="InterPro" id="IPR000868">
    <property type="entry name" value="Isochorismatase-like_dom"/>
</dbReference>
<dbReference type="AlphaFoldDB" id="A0A916NFU8"/>
<evidence type="ECO:0000313" key="4">
    <source>
        <dbReference type="Proteomes" id="UP000672934"/>
    </source>
</evidence>
<sequence length="223" mass="24343">MHTIDIPQTVIDRAVTRRGSRHVYQGLQPSRTALLVVDLQNGFVAPGYPGELPGARGIVANVNRLATALRQAGGHVFWLKHTQASAGETPWERFAEFAAGWGELLGEVLSLGHTGHDLYPALEVHPDDEEVLKSRFSAFIQGSSDLHERLSALGIDTVIITGTVTNVCCESTARDAMMLNYKVHFIADATAARTDEEHNATLSNMLLWFADVRTTDEVVALLT</sequence>
<name>A0A916NFU8_9BURK</name>
<accession>A0A916NFU8</accession>